<proteinExistence type="predicted"/>
<name>A0ABT7HST1_9BACT</name>
<gene>
    <name evidence="1" type="ORF">NYG85_11215</name>
</gene>
<dbReference type="EMBL" id="JANURM010000027">
    <property type="protein sequence ID" value="MDL0089925.1"/>
    <property type="molecule type" value="Genomic_DNA"/>
</dbReference>
<sequence length="62" mass="7302">MNINFSCVKDCKVFFKLGISKERLKDLIQNANYEIAHDSVNFFINGFVYRFNKDDFFNVARG</sequence>
<organism evidence="1 2">
    <name type="scientific">Campylobacter gastrosuis</name>
    <dbReference type="NCBI Taxonomy" id="2974576"/>
    <lineage>
        <taxon>Bacteria</taxon>
        <taxon>Pseudomonadati</taxon>
        <taxon>Campylobacterota</taxon>
        <taxon>Epsilonproteobacteria</taxon>
        <taxon>Campylobacterales</taxon>
        <taxon>Campylobacteraceae</taxon>
        <taxon>Campylobacter</taxon>
    </lineage>
</organism>
<protein>
    <submittedName>
        <fullName evidence="1">Uncharacterized protein</fullName>
    </submittedName>
</protein>
<reference evidence="1" key="1">
    <citation type="submission" date="2022-08" db="EMBL/GenBank/DDBJ databases">
        <authorList>
            <person name="Wang H."/>
        </authorList>
    </citation>
    <scope>NUCLEOTIDE SEQUENCE</scope>
    <source>
        <strain evidence="1">PS10</strain>
    </source>
</reference>
<dbReference type="Proteomes" id="UP001173801">
    <property type="component" value="Unassembled WGS sequence"/>
</dbReference>
<dbReference type="RefSeq" id="WP_284938690.1">
    <property type="nucleotide sequence ID" value="NZ_JANURM010000027.1"/>
</dbReference>
<accession>A0ABT7HST1</accession>
<evidence type="ECO:0000313" key="2">
    <source>
        <dbReference type="Proteomes" id="UP001173801"/>
    </source>
</evidence>
<keyword evidence="2" id="KW-1185">Reference proteome</keyword>
<evidence type="ECO:0000313" key="1">
    <source>
        <dbReference type="EMBL" id="MDL0089925.1"/>
    </source>
</evidence>
<reference evidence="1" key="2">
    <citation type="journal article" date="2023" name="Microorganisms">
        <title>Isolation and Genomic Characteristics of Cat-Borne Campylobacter felis sp. nov. and Sheep-Borne Campylobacter ovis sp. nov.</title>
        <authorList>
            <person name="Wang H."/>
            <person name="Li Y."/>
            <person name="Gu Y."/>
            <person name="Zhou G."/>
            <person name="Chen X."/>
            <person name="Zhang X."/>
            <person name="Shao Z."/>
            <person name="Zhang J."/>
            <person name="Zhang M."/>
        </authorList>
    </citation>
    <scope>NUCLEOTIDE SEQUENCE</scope>
    <source>
        <strain evidence="1">PS10</strain>
    </source>
</reference>
<comment type="caution">
    <text evidence="1">The sequence shown here is derived from an EMBL/GenBank/DDBJ whole genome shotgun (WGS) entry which is preliminary data.</text>
</comment>